<name>A0ABU7K367_9ACTN</name>
<sequence>MRSQPASMRDVAHRAGVSLSTVSRVLRGAPGVAPEVRRRVQHAADELSYVVSRNASGLVTGRTGRVAVIVPFLQPWFFGVALSGISDALREADLDMLVYQVGETRAREGWTRALPLRRNTDAVITVSMDLSEEECQRLDDVGVPMVLVGQCAPGRASVYIDDRAGTAGATQHLLNLGHTRIAYIGSRREEWSSGSSRHRLEGYEAGMAAAGLTPWSVSKATGRTGGELAMGELLSDRDPPTAVLAEFDGLAMGAHRILRRSGVRVPESISLMGFDNHDAAAVLDLTTVDQAPYDIGLTAGRLTVGVLDGTARSDSHVEMPTQIILRQSTASPRGSRGLSS</sequence>
<dbReference type="InterPro" id="IPR000843">
    <property type="entry name" value="HTH_LacI"/>
</dbReference>
<protein>
    <submittedName>
        <fullName evidence="5">LacI family DNA-binding transcriptional regulator</fullName>
    </submittedName>
</protein>
<dbReference type="PROSITE" id="PS00356">
    <property type="entry name" value="HTH_LACI_1"/>
    <property type="match status" value="1"/>
</dbReference>
<accession>A0ABU7K367</accession>
<evidence type="ECO:0000259" key="4">
    <source>
        <dbReference type="PROSITE" id="PS50932"/>
    </source>
</evidence>
<dbReference type="InterPro" id="IPR046335">
    <property type="entry name" value="LacI/GalR-like_sensor"/>
</dbReference>
<dbReference type="Gene3D" id="1.10.260.40">
    <property type="entry name" value="lambda repressor-like DNA-binding domains"/>
    <property type="match status" value="1"/>
</dbReference>
<dbReference type="PROSITE" id="PS50932">
    <property type="entry name" value="HTH_LACI_2"/>
    <property type="match status" value="1"/>
</dbReference>
<dbReference type="SUPFAM" id="SSF53822">
    <property type="entry name" value="Periplasmic binding protein-like I"/>
    <property type="match status" value="1"/>
</dbReference>
<dbReference type="Proteomes" id="UP001356095">
    <property type="component" value="Unassembled WGS sequence"/>
</dbReference>
<evidence type="ECO:0000256" key="3">
    <source>
        <dbReference type="ARBA" id="ARBA00023163"/>
    </source>
</evidence>
<dbReference type="PANTHER" id="PTHR30146:SF153">
    <property type="entry name" value="LACTOSE OPERON REPRESSOR"/>
    <property type="match status" value="1"/>
</dbReference>
<reference evidence="5 6" key="1">
    <citation type="submission" date="2023-08" db="EMBL/GenBank/DDBJ databases">
        <authorList>
            <person name="Girao M."/>
            <person name="Carvalho M.F."/>
        </authorList>
    </citation>
    <scope>NUCLEOTIDE SEQUENCE [LARGE SCALE GENOMIC DNA]</scope>
    <source>
        <strain evidence="5 6">CT-R113</strain>
    </source>
</reference>
<comment type="caution">
    <text evidence="5">The sequence shown here is derived from an EMBL/GenBank/DDBJ whole genome shotgun (WGS) entry which is preliminary data.</text>
</comment>
<evidence type="ECO:0000256" key="2">
    <source>
        <dbReference type="ARBA" id="ARBA00023125"/>
    </source>
</evidence>
<gene>
    <name evidence="5" type="ORF">Q8791_05545</name>
</gene>
<organism evidence="5 6">
    <name type="scientific">Nocardiopsis codii</name>
    <dbReference type="NCBI Taxonomy" id="3065942"/>
    <lineage>
        <taxon>Bacteria</taxon>
        <taxon>Bacillati</taxon>
        <taxon>Actinomycetota</taxon>
        <taxon>Actinomycetes</taxon>
        <taxon>Streptosporangiales</taxon>
        <taxon>Nocardiopsidaceae</taxon>
        <taxon>Nocardiopsis</taxon>
    </lineage>
</organism>
<proteinExistence type="predicted"/>
<dbReference type="SMART" id="SM00354">
    <property type="entry name" value="HTH_LACI"/>
    <property type="match status" value="1"/>
</dbReference>
<keyword evidence="6" id="KW-1185">Reference proteome</keyword>
<evidence type="ECO:0000313" key="6">
    <source>
        <dbReference type="Proteomes" id="UP001356095"/>
    </source>
</evidence>
<keyword evidence="2 5" id="KW-0238">DNA-binding</keyword>
<evidence type="ECO:0000256" key="1">
    <source>
        <dbReference type="ARBA" id="ARBA00023015"/>
    </source>
</evidence>
<dbReference type="InterPro" id="IPR028082">
    <property type="entry name" value="Peripla_BP_I"/>
</dbReference>
<dbReference type="CDD" id="cd06267">
    <property type="entry name" value="PBP1_LacI_sugar_binding-like"/>
    <property type="match status" value="1"/>
</dbReference>
<evidence type="ECO:0000313" key="5">
    <source>
        <dbReference type="EMBL" id="MEE2036688.1"/>
    </source>
</evidence>
<feature type="domain" description="HTH lacI-type" evidence="4">
    <location>
        <begin position="6"/>
        <end position="60"/>
    </location>
</feature>
<dbReference type="RefSeq" id="WP_330090498.1">
    <property type="nucleotide sequence ID" value="NZ_JAUZMY010000004.1"/>
</dbReference>
<dbReference type="Gene3D" id="3.40.50.2300">
    <property type="match status" value="2"/>
</dbReference>
<dbReference type="EMBL" id="JAUZMY010000004">
    <property type="protein sequence ID" value="MEE2036688.1"/>
    <property type="molecule type" value="Genomic_DNA"/>
</dbReference>
<dbReference type="Pfam" id="PF00356">
    <property type="entry name" value="LacI"/>
    <property type="match status" value="1"/>
</dbReference>
<dbReference type="GO" id="GO:0003677">
    <property type="term" value="F:DNA binding"/>
    <property type="evidence" value="ECO:0007669"/>
    <property type="project" value="UniProtKB-KW"/>
</dbReference>
<dbReference type="CDD" id="cd01392">
    <property type="entry name" value="HTH_LacI"/>
    <property type="match status" value="1"/>
</dbReference>
<keyword evidence="1" id="KW-0805">Transcription regulation</keyword>
<dbReference type="Pfam" id="PF13377">
    <property type="entry name" value="Peripla_BP_3"/>
    <property type="match status" value="1"/>
</dbReference>
<dbReference type="InterPro" id="IPR010982">
    <property type="entry name" value="Lambda_DNA-bd_dom_sf"/>
</dbReference>
<dbReference type="PANTHER" id="PTHR30146">
    <property type="entry name" value="LACI-RELATED TRANSCRIPTIONAL REPRESSOR"/>
    <property type="match status" value="1"/>
</dbReference>
<keyword evidence="3" id="KW-0804">Transcription</keyword>
<dbReference type="SUPFAM" id="SSF47413">
    <property type="entry name" value="lambda repressor-like DNA-binding domains"/>
    <property type="match status" value="1"/>
</dbReference>